<evidence type="ECO:0000259" key="7">
    <source>
        <dbReference type="Pfam" id="PF17917"/>
    </source>
</evidence>
<keyword evidence="3" id="KW-0540">Nuclease</keyword>
<accession>A0A0D6L479</accession>
<keyword evidence="9" id="KW-1185">Reference proteome</keyword>
<dbReference type="AlphaFoldDB" id="A0A0D6L479"/>
<dbReference type="CDD" id="cd09274">
    <property type="entry name" value="RNase_HI_RT_Ty3"/>
    <property type="match status" value="1"/>
</dbReference>
<dbReference type="PANTHER" id="PTHR37984:SF5">
    <property type="entry name" value="PROTEIN NYNRIN-LIKE"/>
    <property type="match status" value="1"/>
</dbReference>
<organism evidence="8 9">
    <name type="scientific">Ancylostoma ceylanicum</name>
    <dbReference type="NCBI Taxonomy" id="53326"/>
    <lineage>
        <taxon>Eukaryota</taxon>
        <taxon>Metazoa</taxon>
        <taxon>Ecdysozoa</taxon>
        <taxon>Nematoda</taxon>
        <taxon>Chromadorea</taxon>
        <taxon>Rhabditida</taxon>
        <taxon>Rhabditina</taxon>
        <taxon>Rhabditomorpha</taxon>
        <taxon>Strongyloidea</taxon>
        <taxon>Ancylostomatidae</taxon>
        <taxon>Ancylostomatinae</taxon>
        <taxon>Ancylostoma</taxon>
    </lineage>
</organism>
<feature type="non-terminal residue" evidence="8">
    <location>
        <position position="184"/>
    </location>
</feature>
<feature type="domain" description="Reverse transcriptase RNase H-like" evidence="7">
    <location>
        <begin position="3"/>
        <end position="52"/>
    </location>
</feature>
<dbReference type="GO" id="GO:0016787">
    <property type="term" value="F:hydrolase activity"/>
    <property type="evidence" value="ECO:0007669"/>
    <property type="project" value="UniProtKB-KW"/>
</dbReference>
<dbReference type="SUPFAM" id="SSF56672">
    <property type="entry name" value="DNA/RNA polymerases"/>
    <property type="match status" value="1"/>
</dbReference>
<keyword evidence="6" id="KW-0695">RNA-directed DNA polymerase</keyword>
<protein>
    <recommendedName>
        <fullName evidence="7">Reverse transcriptase RNase H-like domain-containing protein</fullName>
    </recommendedName>
</protein>
<proteinExistence type="predicted"/>
<evidence type="ECO:0000256" key="3">
    <source>
        <dbReference type="ARBA" id="ARBA00022722"/>
    </source>
</evidence>
<evidence type="ECO:0000256" key="6">
    <source>
        <dbReference type="ARBA" id="ARBA00022918"/>
    </source>
</evidence>
<dbReference type="InterPro" id="IPR043502">
    <property type="entry name" value="DNA/RNA_pol_sf"/>
</dbReference>
<evidence type="ECO:0000256" key="4">
    <source>
        <dbReference type="ARBA" id="ARBA00022759"/>
    </source>
</evidence>
<evidence type="ECO:0000256" key="2">
    <source>
        <dbReference type="ARBA" id="ARBA00022695"/>
    </source>
</evidence>
<keyword evidence="2" id="KW-0548">Nucleotidyltransferase</keyword>
<keyword evidence="1" id="KW-0808">Transferase</keyword>
<gene>
    <name evidence="8" type="ORF">ANCCEY_15764</name>
</gene>
<dbReference type="InterPro" id="IPR050951">
    <property type="entry name" value="Retrovirus_Pol_polyprotein"/>
</dbReference>
<evidence type="ECO:0000313" key="8">
    <source>
        <dbReference type="EMBL" id="EPB65173.1"/>
    </source>
</evidence>
<keyword evidence="4" id="KW-0255">Endonuclease</keyword>
<sequence>MGAIIYALRQFKPYICMTEIILHSDHKPLTFLLNKSKTHDNLARWMIELQSYNIKVVHIKGEKNTVADALSRVFEEKGETAPSVEELKDIIEFPVSLACTDPKTSSLAPPFPKEQKSDSFLNLVWQIKTNQPLKPSTDERTKLEASEMASKTMLSKFINIKQEDWDLFVPCVAFCYNTTINEAT</sequence>
<reference evidence="8 9" key="1">
    <citation type="submission" date="2013-05" db="EMBL/GenBank/DDBJ databases">
        <title>Draft genome of the parasitic nematode Anyclostoma ceylanicum.</title>
        <authorList>
            <person name="Mitreva M."/>
        </authorList>
    </citation>
    <scope>NUCLEOTIDE SEQUENCE [LARGE SCALE GENOMIC DNA]</scope>
</reference>
<dbReference type="Pfam" id="PF17917">
    <property type="entry name" value="RT_RNaseH"/>
    <property type="match status" value="1"/>
</dbReference>
<evidence type="ECO:0000256" key="5">
    <source>
        <dbReference type="ARBA" id="ARBA00022801"/>
    </source>
</evidence>
<dbReference type="GO" id="GO:0004519">
    <property type="term" value="F:endonuclease activity"/>
    <property type="evidence" value="ECO:0007669"/>
    <property type="project" value="UniProtKB-KW"/>
</dbReference>
<evidence type="ECO:0000256" key="1">
    <source>
        <dbReference type="ARBA" id="ARBA00022679"/>
    </source>
</evidence>
<evidence type="ECO:0000313" key="9">
    <source>
        <dbReference type="Proteomes" id="UP000054495"/>
    </source>
</evidence>
<dbReference type="GO" id="GO:0003964">
    <property type="term" value="F:RNA-directed DNA polymerase activity"/>
    <property type="evidence" value="ECO:0007669"/>
    <property type="project" value="UniProtKB-KW"/>
</dbReference>
<dbReference type="PANTHER" id="PTHR37984">
    <property type="entry name" value="PROTEIN CBG26694"/>
    <property type="match status" value="1"/>
</dbReference>
<dbReference type="EMBL" id="KE130617">
    <property type="protein sequence ID" value="EPB65173.1"/>
    <property type="molecule type" value="Genomic_DNA"/>
</dbReference>
<dbReference type="InterPro" id="IPR041373">
    <property type="entry name" value="RT_RNaseH"/>
</dbReference>
<keyword evidence="5" id="KW-0378">Hydrolase</keyword>
<dbReference type="Proteomes" id="UP000054495">
    <property type="component" value="Unassembled WGS sequence"/>
</dbReference>
<name>A0A0D6L479_9BILA</name>